<dbReference type="Pfam" id="PF00049">
    <property type="entry name" value="Insulin"/>
    <property type="match status" value="1"/>
</dbReference>
<dbReference type="GO" id="GO:0005576">
    <property type="term" value="C:extracellular region"/>
    <property type="evidence" value="ECO:0007669"/>
    <property type="project" value="UniProtKB-SubCell"/>
</dbReference>
<dbReference type="SMART" id="SM00078">
    <property type="entry name" value="IlGF"/>
    <property type="match status" value="1"/>
</dbReference>
<evidence type="ECO:0000256" key="7">
    <source>
        <dbReference type="SAM" id="SignalP"/>
    </source>
</evidence>
<dbReference type="EMBL" id="CAVLGL010000085">
    <property type="protein sequence ID" value="CAK1590655.1"/>
    <property type="molecule type" value="Genomic_DNA"/>
</dbReference>
<dbReference type="Proteomes" id="UP001314205">
    <property type="component" value="Unassembled WGS sequence"/>
</dbReference>
<comment type="subunit">
    <text evidence="2">Heterodimer of a B chain and an A chain linked by two disulfide bonds.</text>
</comment>
<dbReference type="PANTHER" id="PTHR13647:SF4">
    <property type="entry name" value="INSULIN-LIKE PEPTIDE 1-RELATED"/>
    <property type="match status" value="1"/>
</dbReference>
<gene>
    <name evidence="9" type="ORF">PARMNEM_LOCUS10989</name>
</gene>
<dbReference type="Gene3D" id="1.10.100.10">
    <property type="entry name" value="Insulin-like"/>
    <property type="match status" value="1"/>
</dbReference>
<keyword evidence="10" id="KW-1185">Reference proteome</keyword>
<keyword evidence="3" id="KW-0165">Cleavage on pair of basic residues</keyword>
<feature type="signal peptide" evidence="7">
    <location>
        <begin position="1"/>
        <end position="23"/>
    </location>
</feature>
<accession>A0AAV1L6V9</accession>
<evidence type="ECO:0000256" key="3">
    <source>
        <dbReference type="ARBA" id="ARBA00022685"/>
    </source>
</evidence>
<comment type="caution">
    <text evidence="9">The sequence shown here is derived from an EMBL/GenBank/DDBJ whole genome shotgun (WGS) entry which is preliminary data.</text>
</comment>
<comment type="subcellular location">
    <subcellularLocation>
        <location evidence="6">Secreted</location>
    </subcellularLocation>
</comment>
<name>A0AAV1L6V9_9NEOP</name>
<dbReference type="AlphaFoldDB" id="A0AAV1L6V9"/>
<evidence type="ECO:0000313" key="10">
    <source>
        <dbReference type="Proteomes" id="UP001314205"/>
    </source>
</evidence>
<reference evidence="9 10" key="1">
    <citation type="submission" date="2023-11" db="EMBL/GenBank/DDBJ databases">
        <authorList>
            <person name="Hedman E."/>
            <person name="Englund M."/>
            <person name="Stromberg M."/>
            <person name="Nyberg Akerstrom W."/>
            <person name="Nylinder S."/>
            <person name="Jareborg N."/>
            <person name="Kallberg Y."/>
            <person name="Kronander E."/>
        </authorList>
    </citation>
    <scope>NUCLEOTIDE SEQUENCE [LARGE SCALE GENOMIC DNA]</scope>
</reference>
<dbReference type="InterPro" id="IPR036438">
    <property type="entry name" value="Insulin-like_sf"/>
</dbReference>
<evidence type="ECO:0000256" key="1">
    <source>
        <dbReference type="ARBA" id="ARBA00009034"/>
    </source>
</evidence>
<evidence type="ECO:0000256" key="2">
    <source>
        <dbReference type="ARBA" id="ARBA00011207"/>
    </source>
</evidence>
<dbReference type="InterPro" id="IPR022353">
    <property type="entry name" value="Insulin_CS"/>
</dbReference>
<dbReference type="GO" id="GO:0005179">
    <property type="term" value="F:hormone activity"/>
    <property type="evidence" value="ECO:0007669"/>
    <property type="project" value="InterPro"/>
</dbReference>
<dbReference type="PRINTS" id="PR00276">
    <property type="entry name" value="INSULINFAMLY"/>
</dbReference>
<keyword evidence="6" id="KW-0964">Secreted</keyword>
<protein>
    <recommendedName>
        <fullName evidence="8">Insulin-like domain-containing protein</fullName>
    </recommendedName>
</protein>
<organism evidence="9 10">
    <name type="scientific">Parnassius mnemosyne</name>
    <name type="common">clouded apollo</name>
    <dbReference type="NCBI Taxonomy" id="213953"/>
    <lineage>
        <taxon>Eukaryota</taxon>
        <taxon>Metazoa</taxon>
        <taxon>Ecdysozoa</taxon>
        <taxon>Arthropoda</taxon>
        <taxon>Hexapoda</taxon>
        <taxon>Insecta</taxon>
        <taxon>Pterygota</taxon>
        <taxon>Neoptera</taxon>
        <taxon>Endopterygota</taxon>
        <taxon>Lepidoptera</taxon>
        <taxon>Glossata</taxon>
        <taxon>Ditrysia</taxon>
        <taxon>Papilionoidea</taxon>
        <taxon>Papilionidae</taxon>
        <taxon>Parnassiinae</taxon>
        <taxon>Parnassini</taxon>
        <taxon>Parnassius</taxon>
        <taxon>Driopa</taxon>
    </lineage>
</organism>
<evidence type="ECO:0000256" key="5">
    <source>
        <dbReference type="ARBA" id="ARBA00023157"/>
    </source>
</evidence>
<dbReference type="SUPFAM" id="SSF56994">
    <property type="entry name" value="Insulin-like"/>
    <property type="match status" value="1"/>
</dbReference>
<feature type="domain" description="Insulin-like" evidence="8">
    <location>
        <begin position="27"/>
        <end position="98"/>
    </location>
</feature>
<dbReference type="InterPro" id="IPR022352">
    <property type="entry name" value="Ins/IGF/rlx"/>
</dbReference>
<dbReference type="CDD" id="cd04366">
    <property type="entry name" value="IlGF_insulin_bombyxin_like"/>
    <property type="match status" value="1"/>
</dbReference>
<feature type="chain" id="PRO_5043460644" description="Insulin-like domain-containing protein" evidence="7">
    <location>
        <begin position="24"/>
        <end position="98"/>
    </location>
</feature>
<evidence type="ECO:0000259" key="8">
    <source>
        <dbReference type="SMART" id="SM00078"/>
    </source>
</evidence>
<dbReference type="InterPro" id="IPR016179">
    <property type="entry name" value="Insulin-like"/>
</dbReference>
<keyword evidence="4 7" id="KW-0732">Signal</keyword>
<proteinExistence type="inferred from homology"/>
<evidence type="ECO:0000313" key="9">
    <source>
        <dbReference type="EMBL" id="CAK1590655.1"/>
    </source>
</evidence>
<dbReference type="PROSITE" id="PS00262">
    <property type="entry name" value="INSULIN"/>
    <property type="match status" value="1"/>
</dbReference>
<evidence type="ECO:0000256" key="6">
    <source>
        <dbReference type="RuleBase" id="RU000406"/>
    </source>
</evidence>
<evidence type="ECO:0000256" key="4">
    <source>
        <dbReference type="ARBA" id="ARBA00022729"/>
    </source>
</evidence>
<keyword evidence="5" id="KW-1015">Disulfide bond</keyword>
<dbReference type="PANTHER" id="PTHR13647">
    <property type="entry name" value="INSULIN-LIKE PEPTIDE 2-RELATED"/>
    <property type="match status" value="1"/>
</dbReference>
<sequence>MKFQTGVVFLCFVCLLQIFDSKCEYAQSYCGRRLASTLAFLCDKSIEVKRSDYRYTSEARGWRWISPHQAKSVSRTKRQIVAECCDKPCTVDELLTYC</sequence>
<comment type="similarity">
    <text evidence="1 6">Belongs to the insulin family.</text>
</comment>